<sequence length="250" mass="27582">MRVTHDDDKWIRRFQPAAADAVQLVCFPYAGGSASYYFPLAKALAPGIEVAAVQYPGRQERYREPCIDDLAALADAVYPSVRELADRPLAFFGHSMGAVLAFEVALRLEERAGVKLEVLFTSGRRAPSRHKESDHVHLRDDAGVISEMRALEGTESAVLQDPELMQLVLPALRADYRAIETYRGAPDASVTCPMVTLTGDADPRVEVDEARAWEQHTSGGFDFRVLSGGHFFLNDHLPALTEMIKDRLGA</sequence>
<keyword evidence="5" id="KW-1185">Reference proteome</keyword>
<dbReference type="Pfam" id="PF00975">
    <property type="entry name" value="Thioesterase"/>
    <property type="match status" value="1"/>
</dbReference>
<dbReference type="EMBL" id="SRID01000692">
    <property type="protein sequence ID" value="TGA83390.1"/>
    <property type="molecule type" value="Genomic_DNA"/>
</dbReference>
<evidence type="ECO:0000259" key="3">
    <source>
        <dbReference type="SMART" id="SM00824"/>
    </source>
</evidence>
<comment type="similarity">
    <text evidence="1">Belongs to the thioesterase family.</text>
</comment>
<dbReference type="OrthoDB" id="8480037at2"/>
<dbReference type="GO" id="GO:0016787">
    <property type="term" value="F:hydrolase activity"/>
    <property type="evidence" value="ECO:0007669"/>
    <property type="project" value="UniProtKB-KW"/>
</dbReference>
<dbReference type="GO" id="GO:0008610">
    <property type="term" value="P:lipid biosynthetic process"/>
    <property type="evidence" value="ECO:0007669"/>
    <property type="project" value="TreeGrafter"/>
</dbReference>
<dbReference type="PANTHER" id="PTHR11487:SF0">
    <property type="entry name" value="S-ACYL FATTY ACID SYNTHASE THIOESTERASE, MEDIUM CHAIN"/>
    <property type="match status" value="1"/>
</dbReference>
<proteinExistence type="inferred from homology"/>
<evidence type="ECO:0000256" key="2">
    <source>
        <dbReference type="ARBA" id="ARBA00022801"/>
    </source>
</evidence>
<protein>
    <submittedName>
        <fullName evidence="4">Thioesterase</fullName>
    </submittedName>
</protein>
<comment type="caution">
    <text evidence="4">The sequence shown here is derived from an EMBL/GenBank/DDBJ whole genome shotgun (WGS) entry which is preliminary data.</text>
</comment>
<name>A0A4Z0FNK5_9ACTN</name>
<dbReference type="Gene3D" id="3.40.50.1820">
    <property type="entry name" value="alpha/beta hydrolase"/>
    <property type="match status" value="1"/>
</dbReference>
<evidence type="ECO:0000313" key="4">
    <source>
        <dbReference type="EMBL" id="TGA83390.1"/>
    </source>
</evidence>
<evidence type="ECO:0000313" key="5">
    <source>
        <dbReference type="Proteomes" id="UP000297948"/>
    </source>
</evidence>
<dbReference type="SMART" id="SM00824">
    <property type="entry name" value="PKS_TE"/>
    <property type="match status" value="1"/>
</dbReference>
<dbReference type="InterPro" id="IPR012223">
    <property type="entry name" value="TEII"/>
</dbReference>
<gene>
    <name evidence="4" type="ORF">E4099_32125</name>
</gene>
<dbReference type="Proteomes" id="UP000297948">
    <property type="component" value="Unassembled WGS sequence"/>
</dbReference>
<reference evidence="4 5" key="1">
    <citation type="submission" date="2019-03" db="EMBL/GenBank/DDBJ databases">
        <authorList>
            <person name="Gonzalez-Pimentel J.L."/>
        </authorList>
    </citation>
    <scope>NUCLEOTIDE SEQUENCE [LARGE SCALE GENOMIC DNA]</scope>
    <source>
        <strain evidence="4 5">JCM 31289</strain>
    </source>
</reference>
<organism evidence="4 5">
    <name type="scientific">Streptomyces palmae</name>
    <dbReference type="NCBI Taxonomy" id="1701085"/>
    <lineage>
        <taxon>Bacteria</taxon>
        <taxon>Bacillati</taxon>
        <taxon>Actinomycetota</taxon>
        <taxon>Actinomycetes</taxon>
        <taxon>Kitasatosporales</taxon>
        <taxon>Streptomycetaceae</taxon>
        <taxon>Streptomyces</taxon>
    </lineage>
</organism>
<dbReference type="InterPro" id="IPR001031">
    <property type="entry name" value="Thioesterase"/>
</dbReference>
<dbReference type="InterPro" id="IPR029058">
    <property type="entry name" value="AB_hydrolase_fold"/>
</dbReference>
<evidence type="ECO:0000256" key="1">
    <source>
        <dbReference type="ARBA" id="ARBA00007169"/>
    </source>
</evidence>
<feature type="domain" description="Thioesterase TesA-like" evidence="3">
    <location>
        <begin position="25"/>
        <end position="248"/>
    </location>
</feature>
<dbReference type="InterPro" id="IPR020802">
    <property type="entry name" value="TesA-like"/>
</dbReference>
<dbReference type="AlphaFoldDB" id="A0A4Z0FNK5"/>
<dbReference type="SUPFAM" id="SSF53474">
    <property type="entry name" value="alpha/beta-Hydrolases"/>
    <property type="match status" value="1"/>
</dbReference>
<dbReference type="PANTHER" id="PTHR11487">
    <property type="entry name" value="THIOESTERASE"/>
    <property type="match status" value="1"/>
</dbReference>
<accession>A0A4Z0FNK5</accession>
<keyword evidence="2" id="KW-0378">Hydrolase</keyword>